<evidence type="ECO:0000313" key="2">
    <source>
        <dbReference type="EMBL" id="MBB5533820.1"/>
    </source>
</evidence>
<sequence>MDYSTWMFALLVGATIIGSALAYGMFSNRRCNSELKLTQQDRMDERSWRKELLRD</sequence>
<proteinExistence type="predicted"/>
<dbReference type="EMBL" id="JACHBK010000001">
    <property type="protein sequence ID" value="MBB5533820.1"/>
    <property type="molecule type" value="Genomic_DNA"/>
</dbReference>
<dbReference type="AlphaFoldDB" id="A0A7W8U9C7"/>
<dbReference type="Proteomes" id="UP000585507">
    <property type="component" value="Unassembled WGS sequence"/>
</dbReference>
<name>A0A7W8U9C7_9HYPH</name>
<evidence type="ECO:0000256" key="1">
    <source>
        <dbReference type="SAM" id="Phobius"/>
    </source>
</evidence>
<gene>
    <name evidence="2" type="ORF">GGD55_000481</name>
</gene>
<organism evidence="2 3">
    <name type="scientific">Rhizobium giardinii</name>
    <dbReference type="NCBI Taxonomy" id="56731"/>
    <lineage>
        <taxon>Bacteria</taxon>
        <taxon>Pseudomonadati</taxon>
        <taxon>Pseudomonadota</taxon>
        <taxon>Alphaproteobacteria</taxon>
        <taxon>Hyphomicrobiales</taxon>
        <taxon>Rhizobiaceae</taxon>
        <taxon>Rhizobium/Agrobacterium group</taxon>
        <taxon>Rhizobium</taxon>
    </lineage>
</organism>
<dbReference type="RefSeq" id="WP_018324125.1">
    <property type="nucleotide sequence ID" value="NZ_JACHBK010000001.1"/>
</dbReference>
<keyword evidence="1" id="KW-1133">Transmembrane helix</keyword>
<evidence type="ECO:0000313" key="3">
    <source>
        <dbReference type="Proteomes" id="UP000585507"/>
    </source>
</evidence>
<feature type="transmembrane region" description="Helical" evidence="1">
    <location>
        <begin position="6"/>
        <end position="26"/>
    </location>
</feature>
<protein>
    <submittedName>
        <fullName evidence="2">Uncharacterized protein</fullName>
    </submittedName>
</protein>
<keyword evidence="1" id="KW-0472">Membrane</keyword>
<comment type="caution">
    <text evidence="2">The sequence shown here is derived from an EMBL/GenBank/DDBJ whole genome shotgun (WGS) entry which is preliminary data.</text>
</comment>
<reference evidence="2 3" key="1">
    <citation type="submission" date="2020-08" db="EMBL/GenBank/DDBJ databases">
        <title>Genomic Encyclopedia of Type Strains, Phase IV (KMG-V): Genome sequencing to study the core and pangenomes of soil and plant-associated prokaryotes.</title>
        <authorList>
            <person name="Whitman W."/>
        </authorList>
    </citation>
    <scope>NUCLEOTIDE SEQUENCE [LARGE SCALE GENOMIC DNA]</scope>
    <source>
        <strain evidence="2 3">SEMIA 4084</strain>
    </source>
</reference>
<keyword evidence="3" id="KW-1185">Reference proteome</keyword>
<accession>A0A7W8U9C7</accession>
<keyword evidence="1" id="KW-0812">Transmembrane</keyword>